<feature type="domain" description="KIB1-4 beta-propeller" evidence="1">
    <location>
        <begin position="81"/>
        <end position="289"/>
    </location>
</feature>
<sequence length="319" mass="36638">MVRWLVKVEEHSHDDLPRKLTINRLTDYSDSLNRHFPCLLDMTKFKVRELDREFGLRYLDADDGLLSKYNPYTGKTVVKYLDSDEDQSKFVLLTLNNSGNPGRLAVYTSWDQAWTVINDDMPCCYFCDVILFNGCFFAVTKDGTTTMAVDIPSLKLTVLAASPVFDGGGDKKFLIESSGEMLLVDMYLGMQLESDDLLNFEEKDVEYHFDDIVSNELTDKITVFKFVEREKSWVEVKDLGDKILFLGDDSSFSALASDFSPLYGGCVFFHGYVFDWEDLDTIDDEDVGVCDFLSQEIKLVRQHPEYAKLFWPPPSWFTD</sequence>
<protein>
    <submittedName>
        <fullName evidence="3">F-box protein SKIP23-like</fullName>
    </submittedName>
</protein>
<proteinExistence type="predicted"/>
<dbReference type="InterPro" id="IPR051304">
    <property type="entry name" value="SCF_F-box_domain"/>
</dbReference>
<dbReference type="Proteomes" id="UP000694864">
    <property type="component" value="Chromosome 5"/>
</dbReference>
<evidence type="ECO:0000259" key="1">
    <source>
        <dbReference type="Pfam" id="PF03478"/>
    </source>
</evidence>
<reference evidence="3" key="2">
    <citation type="submission" date="2025-08" db="UniProtKB">
        <authorList>
            <consortium name="RefSeq"/>
        </authorList>
    </citation>
    <scope>IDENTIFICATION</scope>
    <source>
        <tissue evidence="3">Leaf</tissue>
    </source>
</reference>
<reference evidence="2" key="1">
    <citation type="journal article" date="2014" name="Nat. Commun.">
        <title>The emerging biofuel crop Camelina sativa retains a highly undifferentiated hexaploid genome structure.</title>
        <authorList>
            <person name="Kagale S."/>
            <person name="Koh C."/>
            <person name="Nixon J."/>
            <person name="Bollina V."/>
            <person name="Clarke W.E."/>
            <person name="Tuteja R."/>
            <person name="Spillane C."/>
            <person name="Robinson S.J."/>
            <person name="Links M.G."/>
            <person name="Clarke C."/>
            <person name="Higgins E.E."/>
            <person name="Huebert T."/>
            <person name="Sharpe A.G."/>
            <person name="Parkin I.A."/>
        </authorList>
    </citation>
    <scope>NUCLEOTIDE SEQUENCE [LARGE SCALE GENOMIC DNA]</scope>
    <source>
        <strain evidence="2">cv. DH55</strain>
    </source>
</reference>
<dbReference type="GeneID" id="104788761"/>
<dbReference type="RefSeq" id="XP_010512846.1">
    <property type="nucleotide sequence ID" value="XM_010514544.1"/>
</dbReference>
<name>A0ABM0ZAQ6_CAMSA</name>
<dbReference type="PANTHER" id="PTHR47123:SF15">
    <property type="entry name" value="F-BOX PROTEIN SKIP23"/>
    <property type="match status" value="1"/>
</dbReference>
<evidence type="ECO:0000313" key="2">
    <source>
        <dbReference type="Proteomes" id="UP000694864"/>
    </source>
</evidence>
<dbReference type="InterPro" id="IPR005174">
    <property type="entry name" value="KIB1-4_b-propeller"/>
</dbReference>
<dbReference type="Pfam" id="PF03478">
    <property type="entry name" value="Beta-prop_KIB1-4"/>
    <property type="match status" value="1"/>
</dbReference>
<organism evidence="2 3">
    <name type="scientific">Camelina sativa</name>
    <name type="common">False flax</name>
    <name type="synonym">Myagrum sativum</name>
    <dbReference type="NCBI Taxonomy" id="90675"/>
    <lineage>
        <taxon>Eukaryota</taxon>
        <taxon>Viridiplantae</taxon>
        <taxon>Streptophyta</taxon>
        <taxon>Embryophyta</taxon>
        <taxon>Tracheophyta</taxon>
        <taxon>Spermatophyta</taxon>
        <taxon>Magnoliopsida</taxon>
        <taxon>eudicotyledons</taxon>
        <taxon>Gunneridae</taxon>
        <taxon>Pentapetalae</taxon>
        <taxon>rosids</taxon>
        <taxon>malvids</taxon>
        <taxon>Brassicales</taxon>
        <taxon>Brassicaceae</taxon>
        <taxon>Camelineae</taxon>
        <taxon>Camelina</taxon>
    </lineage>
</organism>
<dbReference type="PANTHER" id="PTHR47123">
    <property type="entry name" value="F-BOX PROTEIN SKIP23"/>
    <property type="match status" value="1"/>
</dbReference>
<evidence type="ECO:0000313" key="3">
    <source>
        <dbReference type="RefSeq" id="XP_010512846.1"/>
    </source>
</evidence>
<accession>A0ABM0ZAQ6</accession>
<gene>
    <name evidence="3" type="primary">LOC104788761</name>
</gene>
<keyword evidence="2" id="KW-1185">Reference proteome</keyword>